<organism evidence="1 2">
    <name type="scientific">Aplosporella prunicola CBS 121167</name>
    <dbReference type="NCBI Taxonomy" id="1176127"/>
    <lineage>
        <taxon>Eukaryota</taxon>
        <taxon>Fungi</taxon>
        <taxon>Dikarya</taxon>
        <taxon>Ascomycota</taxon>
        <taxon>Pezizomycotina</taxon>
        <taxon>Dothideomycetes</taxon>
        <taxon>Dothideomycetes incertae sedis</taxon>
        <taxon>Botryosphaeriales</taxon>
        <taxon>Aplosporellaceae</taxon>
        <taxon>Aplosporella</taxon>
    </lineage>
</organism>
<dbReference type="Proteomes" id="UP000799438">
    <property type="component" value="Unassembled WGS sequence"/>
</dbReference>
<dbReference type="RefSeq" id="XP_033402608.1">
    <property type="nucleotide sequence ID" value="XM_033547061.1"/>
</dbReference>
<dbReference type="AlphaFoldDB" id="A0A6A6BSC6"/>
<keyword evidence="2" id="KW-1185">Reference proteome</keyword>
<dbReference type="EMBL" id="ML995475">
    <property type="protein sequence ID" value="KAF2146900.1"/>
    <property type="molecule type" value="Genomic_DNA"/>
</dbReference>
<sequence>MLEIFSFFALSAAPIEWASCLHSLRKTISVSFFCCCASCRVYAVFVMLGEKTSWGLAVQCSAVLRGRRVCGVKHDMYGGCAAL</sequence>
<dbReference type="GeneID" id="54304568"/>
<accession>A0A6A6BSC6</accession>
<reference evidence="1" key="1">
    <citation type="journal article" date="2020" name="Stud. Mycol.">
        <title>101 Dothideomycetes genomes: a test case for predicting lifestyles and emergence of pathogens.</title>
        <authorList>
            <person name="Haridas S."/>
            <person name="Albert R."/>
            <person name="Binder M."/>
            <person name="Bloem J."/>
            <person name="Labutti K."/>
            <person name="Salamov A."/>
            <person name="Andreopoulos B."/>
            <person name="Baker S."/>
            <person name="Barry K."/>
            <person name="Bills G."/>
            <person name="Bluhm B."/>
            <person name="Cannon C."/>
            <person name="Castanera R."/>
            <person name="Culley D."/>
            <person name="Daum C."/>
            <person name="Ezra D."/>
            <person name="Gonzalez J."/>
            <person name="Henrissat B."/>
            <person name="Kuo A."/>
            <person name="Liang C."/>
            <person name="Lipzen A."/>
            <person name="Lutzoni F."/>
            <person name="Magnuson J."/>
            <person name="Mondo S."/>
            <person name="Nolan M."/>
            <person name="Ohm R."/>
            <person name="Pangilinan J."/>
            <person name="Park H.-J."/>
            <person name="Ramirez L."/>
            <person name="Alfaro M."/>
            <person name="Sun H."/>
            <person name="Tritt A."/>
            <person name="Yoshinaga Y."/>
            <person name="Zwiers L.-H."/>
            <person name="Turgeon B."/>
            <person name="Goodwin S."/>
            <person name="Spatafora J."/>
            <person name="Crous P."/>
            <person name="Grigoriev I."/>
        </authorList>
    </citation>
    <scope>NUCLEOTIDE SEQUENCE</scope>
    <source>
        <strain evidence="1">CBS 121167</strain>
    </source>
</reference>
<protein>
    <submittedName>
        <fullName evidence="1">Uncharacterized protein</fullName>
    </submittedName>
</protein>
<name>A0A6A6BSC6_9PEZI</name>
<evidence type="ECO:0000313" key="1">
    <source>
        <dbReference type="EMBL" id="KAF2146900.1"/>
    </source>
</evidence>
<evidence type="ECO:0000313" key="2">
    <source>
        <dbReference type="Proteomes" id="UP000799438"/>
    </source>
</evidence>
<proteinExistence type="predicted"/>
<gene>
    <name evidence="1" type="ORF">K452DRAFT_72428</name>
</gene>